<protein>
    <submittedName>
        <fullName evidence="1">Uncharacterized protein</fullName>
    </submittedName>
</protein>
<organism evidence="1 2">
    <name type="scientific">Punica granatum</name>
    <name type="common">Pomegranate</name>
    <dbReference type="NCBI Taxonomy" id="22663"/>
    <lineage>
        <taxon>Eukaryota</taxon>
        <taxon>Viridiplantae</taxon>
        <taxon>Streptophyta</taxon>
        <taxon>Embryophyta</taxon>
        <taxon>Tracheophyta</taxon>
        <taxon>Spermatophyta</taxon>
        <taxon>Magnoliopsida</taxon>
        <taxon>eudicotyledons</taxon>
        <taxon>Gunneridae</taxon>
        <taxon>Pentapetalae</taxon>
        <taxon>rosids</taxon>
        <taxon>malvids</taxon>
        <taxon>Myrtales</taxon>
        <taxon>Lythraceae</taxon>
        <taxon>Punica</taxon>
    </lineage>
</organism>
<evidence type="ECO:0000313" key="1">
    <source>
        <dbReference type="EMBL" id="PKI72676.1"/>
    </source>
</evidence>
<evidence type="ECO:0000313" key="2">
    <source>
        <dbReference type="Proteomes" id="UP000233551"/>
    </source>
</evidence>
<comment type="caution">
    <text evidence="1">The sequence shown here is derived from an EMBL/GenBank/DDBJ whole genome shotgun (WGS) entry which is preliminary data.</text>
</comment>
<gene>
    <name evidence="1" type="ORF">CRG98_006927</name>
</gene>
<proteinExistence type="predicted"/>
<sequence length="217" mass="24055">MYVGTFYGLLLSQYHSLFLSLQSTKNLRKLERCPSASASTFDAPSNHTLLISTWPYLALFVTRSNLGGNISRYYEPCKKRWIGTVAINYWQPCCETGRLARRLGAWASSLQGRLRPWQAAKPHQGPNSTSEGVPEVIGLQGGLLTSSALSPHFPPPAAPPSPAPTRRGLLPPLRTLLGFPLGSYLTTKLIWPLHVEIGKLSSLERQTWGNCTRGWWP</sequence>
<dbReference type="Proteomes" id="UP000233551">
    <property type="component" value="Unassembled WGS sequence"/>
</dbReference>
<dbReference type="AlphaFoldDB" id="A0A2I0KXX0"/>
<name>A0A2I0KXX0_PUNGR</name>
<accession>A0A2I0KXX0</accession>
<keyword evidence="2" id="KW-1185">Reference proteome</keyword>
<dbReference type="EMBL" id="PGOL01000318">
    <property type="protein sequence ID" value="PKI72676.1"/>
    <property type="molecule type" value="Genomic_DNA"/>
</dbReference>
<reference evidence="1 2" key="1">
    <citation type="submission" date="2017-11" db="EMBL/GenBank/DDBJ databases">
        <title>De-novo sequencing of pomegranate (Punica granatum L.) genome.</title>
        <authorList>
            <person name="Akparov Z."/>
            <person name="Amiraslanov A."/>
            <person name="Hajiyeva S."/>
            <person name="Abbasov M."/>
            <person name="Kaur K."/>
            <person name="Hamwieh A."/>
            <person name="Solovyev V."/>
            <person name="Salamov A."/>
            <person name="Braich B."/>
            <person name="Kosarev P."/>
            <person name="Mahmoud A."/>
            <person name="Hajiyev E."/>
            <person name="Babayeva S."/>
            <person name="Izzatullayeva V."/>
            <person name="Mammadov A."/>
            <person name="Mammadov A."/>
            <person name="Sharifova S."/>
            <person name="Ojaghi J."/>
            <person name="Eynullazada K."/>
            <person name="Bayramov B."/>
            <person name="Abdulazimova A."/>
            <person name="Shahmuradov I."/>
        </authorList>
    </citation>
    <scope>NUCLEOTIDE SEQUENCE [LARGE SCALE GENOMIC DNA]</scope>
    <source>
        <strain evidence="2">cv. AG2017</strain>
        <tissue evidence="1">Leaf</tissue>
    </source>
</reference>